<organism evidence="1 2">
    <name type="scientific">[Mycobacterium] stephanolepidis</name>
    <dbReference type="NCBI Taxonomy" id="1520670"/>
    <lineage>
        <taxon>Bacteria</taxon>
        <taxon>Bacillati</taxon>
        <taxon>Actinomycetota</taxon>
        <taxon>Actinomycetes</taxon>
        <taxon>Mycobacteriales</taxon>
        <taxon>Mycobacteriaceae</taxon>
        <taxon>Mycobacteroides</taxon>
    </lineage>
</organism>
<accession>A0A1Z4EVV7</accession>
<protein>
    <submittedName>
        <fullName evidence="1">Uncharacterized protein</fullName>
    </submittedName>
</protein>
<reference evidence="2" key="1">
    <citation type="journal article" date="2017" name="Genome Announc.">
        <title>Complete Genome Sequence of Mycobacterium stephanolepidis.</title>
        <authorList>
            <person name="Fukano H."/>
            <person name="Yoshida M."/>
            <person name="Katayama Y."/>
            <person name="Omatsu T."/>
            <person name="Mizutani T."/>
            <person name="Kurata O."/>
            <person name="Wada S."/>
            <person name="Hoshino Y."/>
        </authorList>
    </citation>
    <scope>NUCLEOTIDE SEQUENCE [LARGE SCALE GENOMIC DNA]</scope>
    <source>
        <strain evidence="2">NJB0901</strain>
    </source>
</reference>
<reference evidence="1 2" key="2">
    <citation type="journal article" date="2017" name="Int. J. Syst. Evol. Microbiol.">
        <title>Mycobacterium stephanolepidis sp. nov., a rapidly growing species related to Mycobacterium chelonae, isolated from marine teleost fish, Stephanolepis cirrhifer.</title>
        <authorList>
            <person name="Fukano H."/>
            <person name="Wada S."/>
            <person name="Kurata O."/>
            <person name="Katayama K."/>
            <person name="Fujiwara N."/>
            <person name="Hoshino Y."/>
        </authorList>
    </citation>
    <scope>NUCLEOTIDE SEQUENCE [LARGE SCALE GENOMIC DNA]</scope>
    <source>
        <strain evidence="1 2">NJB0901</strain>
    </source>
</reference>
<evidence type="ECO:0000313" key="1">
    <source>
        <dbReference type="EMBL" id="BAX97080.1"/>
    </source>
</evidence>
<dbReference type="KEGG" id="mste:MSTE_01762"/>
<dbReference type="AlphaFoldDB" id="A0A1Z4EVV7"/>
<keyword evidence="2" id="KW-1185">Reference proteome</keyword>
<dbReference type="Proteomes" id="UP000217954">
    <property type="component" value="Chromosome"/>
</dbReference>
<gene>
    <name evidence="1" type="ORF">MSTE_01762</name>
</gene>
<proteinExistence type="predicted"/>
<dbReference type="EMBL" id="AP018165">
    <property type="protein sequence ID" value="BAX97080.1"/>
    <property type="molecule type" value="Genomic_DNA"/>
</dbReference>
<evidence type="ECO:0000313" key="2">
    <source>
        <dbReference type="Proteomes" id="UP000217954"/>
    </source>
</evidence>
<name>A0A1Z4EVV7_9MYCO</name>
<sequence length="120" mass="13138">MAQVDTYSFCEFTASSSCGCPERTSARSIRFVSIWRRIDGKHTGVGRDEPVAECGQEVTEAAAAEPGPIYIWDGTAPEDRQGGFAIDEYHPCSAVTPQIVIEAAKKPPFGEWEQLTDWPA</sequence>